<feature type="region of interest" description="Disordered" evidence="1">
    <location>
        <begin position="293"/>
        <end position="321"/>
    </location>
</feature>
<feature type="region of interest" description="Disordered" evidence="1">
    <location>
        <begin position="118"/>
        <end position="137"/>
    </location>
</feature>
<sequence length="321" mass="35159">MDIMISFNCAAYGIFPMLFIVVKYAVTGSYDVPLSTPIEANFSPTVASGPPGILSAWPNTNCSLSMSRMLAGCSRSRATSRKHRMPDPKSGKTSEPYRLTWGRGRILMTTSVITPSVPSEPSTRWLKSGPQDTRGTAKLRSSTPLLVTILTRTSRSSMLPYTFFFMPEARVATQPPSQATRFWRSIHSIRFICDVSRAAIGRVSPSGQVTEPDTDVPPPYGISTTLRLLADCTICSTCSWEVGNRTTSGMRLNVPVRIMCTSCSVCPWHRINRSSPFCVQSIPWPRMSARNSGQGTGAGYSFGTGTPSRRSDRSTLKFSIT</sequence>
<reference evidence="3" key="2">
    <citation type="submission" date="2020-05" db="UniProtKB">
        <authorList>
            <consortium name="EnsemblMetazoa"/>
        </authorList>
    </citation>
    <scope>IDENTIFICATION</scope>
    <source>
        <strain evidence="3">CM1001059</strain>
    </source>
</reference>
<organism evidence="3 4">
    <name type="scientific">Anopheles melas</name>
    <dbReference type="NCBI Taxonomy" id="34690"/>
    <lineage>
        <taxon>Eukaryota</taxon>
        <taxon>Metazoa</taxon>
        <taxon>Ecdysozoa</taxon>
        <taxon>Arthropoda</taxon>
        <taxon>Hexapoda</taxon>
        <taxon>Insecta</taxon>
        <taxon>Pterygota</taxon>
        <taxon>Neoptera</taxon>
        <taxon>Endopterygota</taxon>
        <taxon>Diptera</taxon>
        <taxon>Nematocera</taxon>
        <taxon>Culicoidea</taxon>
        <taxon>Culicidae</taxon>
        <taxon>Anophelinae</taxon>
        <taxon>Anopheles</taxon>
    </lineage>
</organism>
<proteinExistence type="predicted"/>
<dbReference type="AlphaFoldDB" id="A0A182UL49"/>
<dbReference type="Proteomes" id="UP000075902">
    <property type="component" value="Unassembled WGS sequence"/>
</dbReference>
<reference evidence="4" key="1">
    <citation type="submission" date="2014-01" db="EMBL/GenBank/DDBJ databases">
        <title>The Genome Sequence of Anopheles melas CM1001059_A (V2).</title>
        <authorList>
            <consortium name="The Broad Institute Genomics Platform"/>
            <person name="Neafsey D.E."/>
            <person name="Besansky N."/>
            <person name="Howell P."/>
            <person name="Walton C."/>
            <person name="Young S.K."/>
            <person name="Zeng Q."/>
            <person name="Gargeya S."/>
            <person name="Fitzgerald M."/>
            <person name="Haas B."/>
            <person name="Abouelleil A."/>
            <person name="Allen A.W."/>
            <person name="Alvarado L."/>
            <person name="Arachchi H.M."/>
            <person name="Berlin A.M."/>
            <person name="Chapman S.B."/>
            <person name="Gainer-Dewar J."/>
            <person name="Goldberg J."/>
            <person name="Griggs A."/>
            <person name="Gujja S."/>
            <person name="Hansen M."/>
            <person name="Howarth C."/>
            <person name="Imamovic A."/>
            <person name="Ireland A."/>
            <person name="Larimer J."/>
            <person name="McCowan C."/>
            <person name="Murphy C."/>
            <person name="Pearson M."/>
            <person name="Poon T.W."/>
            <person name="Priest M."/>
            <person name="Roberts A."/>
            <person name="Saif S."/>
            <person name="Shea T."/>
            <person name="Sisk P."/>
            <person name="Sykes S."/>
            <person name="Wortman J."/>
            <person name="Nusbaum C."/>
            <person name="Birren B."/>
        </authorList>
    </citation>
    <scope>NUCLEOTIDE SEQUENCE [LARGE SCALE GENOMIC DNA]</scope>
    <source>
        <strain evidence="4">CM1001059</strain>
    </source>
</reference>
<dbReference type="VEuPathDB" id="VectorBase:AMEC022371"/>
<name>A0A182UL49_9DIPT</name>
<evidence type="ECO:0000256" key="2">
    <source>
        <dbReference type="SAM" id="Phobius"/>
    </source>
</evidence>
<keyword evidence="2" id="KW-0472">Membrane</keyword>
<keyword evidence="2" id="KW-0812">Transmembrane</keyword>
<evidence type="ECO:0000313" key="4">
    <source>
        <dbReference type="Proteomes" id="UP000075902"/>
    </source>
</evidence>
<evidence type="ECO:0000256" key="1">
    <source>
        <dbReference type="SAM" id="MobiDB-lite"/>
    </source>
</evidence>
<keyword evidence="2" id="KW-1133">Transmembrane helix</keyword>
<feature type="transmembrane region" description="Helical" evidence="2">
    <location>
        <begin position="7"/>
        <end position="26"/>
    </location>
</feature>
<protein>
    <submittedName>
        <fullName evidence="3">Uncharacterized protein</fullName>
    </submittedName>
</protein>
<evidence type="ECO:0000313" key="3">
    <source>
        <dbReference type="EnsemblMetazoa" id="AMEC022371-PA"/>
    </source>
</evidence>
<dbReference type="STRING" id="34690.A0A182UL49"/>
<dbReference type="EnsemblMetazoa" id="AMEC022371-RA">
    <property type="protein sequence ID" value="AMEC022371-PA"/>
    <property type="gene ID" value="AMEC022371"/>
</dbReference>
<keyword evidence="4" id="KW-1185">Reference proteome</keyword>
<feature type="region of interest" description="Disordered" evidence="1">
    <location>
        <begin position="76"/>
        <end position="95"/>
    </location>
</feature>
<accession>A0A182UL49</accession>